<dbReference type="Proteomes" id="UP000001025">
    <property type="component" value="Chromosome"/>
</dbReference>
<name>Q7UVN4_RHOBA</name>
<dbReference type="STRING" id="243090.RB2517"/>
<dbReference type="AlphaFoldDB" id="Q7UVN4"/>
<reference evidence="1 2" key="1">
    <citation type="journal article" date="2003" name="Proc. Natl. Acad. Sci. U.S.A.">
        <title>Complete genome sequence of the marine planctomycete Pirellula sp. strain 1.</title>
        <authorList>
            <person name="Gloeckner F.O."/>
            <person name="Kube M."/>
            <person name="Bauer M."/>
            <person name="Teeling H."/>
            <person name="Lombardot T."/>
            <person name="Ludwig W."/>
            <person name="Gade D."/>
            <person name="Beck A."/>
            <person name="Borzym K."/>
            <person name="Heitmann K."/>
            <person name="Rabus R."/>
            <person name="Schlesner H."/>
            <person name="Amann R."/>
            <person name="Reinhardt R."/>
        </authorList>
    </citation>
    <scope>NUCLEOTIDE SEQUENCE [LARGE SCALE GENOMIC DNA]</scope>
    <source>
        <strain evidence="2">DSM 10527 / NCIMB 13988 / SH1</strain>
    </source>
</reference>
<organism evidence="1 2">
    <name type="scientific">Rhodopirellula baltica (strain DSM 10527 / NCIMB 13988 / SH1)</name>
    <dbReference type="NCBI Taxonomy" id="243090"/>
    <lineage>
        <taxon>Bacteria</taxon>
        <taxon>Pseudomonadati</taxon>
        <taxon>Planctomycetota</taxon>
        <taxon>Planctomycetia</taxon>
        <taxon>Pirellulales</taxon>
        <taxon>Pirellulaceae</taxon>
        <taxon>Rhodopirellula</taxon>
    </lineage>
</organism>
<protein>
    <submittedName>
        <fullName evidence="1">Uncharacterized protein</fullName>
    </submittedName>
</protein>
<gene>
    <name evidence="1" type="ordered locus">RB2517</name>
</gene>
<evidence type="ECO:0000313" key="1">
    <source>
        <dbReference type="EMBL" id="CAD72688.1"/>
    </source>
</evidence>
<keyword evidence="2" id="KW-1185">Reference proteome</keyword>
<evidence type="ECO:0000313" key="2">
    <source>
        <dbReference type="Proteomes" id="UP000001025"/>
    </source>
</evidence>
<dbReference type="HOGENOM" id="CLU_3084110_0_0_0"/>
<dbReference type="InParanoid" id="Q7UVN4"/>
<accession>Q7UVN4</accession>
<sequence length="52" mass="5691">MLTWLGVLLGTGANARRLMNLVGNWGATKWPSSPMGGPRGDDRLEAYFTLQL</sequence>
<dbReference type="EMBL" id="BX294137">
    <property type="protein sequence ID" value="CAD72688.1"/>
    <property type="molecule type" value="Genomic_DNA"/>
</dbReference>
<dbReference type="KEGG" id="rba:RB2517"/>
<proteinExistence type="predicted"/>
<dbReference type="EnsemblBacteria" id="CAD72688">
    <property type="protein sequence ID" value="CAD72688"/>
    <property type="gene ID" value="RB2517"/>
</dbReference>